<proteinExistence type="predicted"/>
<organism evidence="1">
    <name type="scientific">Arundo donax</name>
    <name type="common">Giant reed</name>
    <name type="synonym">Donax arundinaceus</name>
    <dbReference type="NCBI Taxonomy" id="35708"/>
    <lineage>
        <taxon>Eukaryota</taxon>
        <taxon>Viridiplantae</taxon>
        <taxon>Streptophyta</taxon>
        <taxon>Embryophyta</taxon>
        <taxon>Tracheophyta</taxon>
        <taxon>Spermatophyta</taxon>
        <taxon>Magnoliopsida</taxon>
        <taxon>Liliopsida</taxon>
        <taxon>Poales</taxon>
        <taxon>Poaceae</taxon>
        <taxon>PACMAD clade</taxon>
        <taxon>Arundinoideae</taxon>
        <taxon>Arundineae</taxon>
        <taxon>Arundo</taxon>
    </lineage>
</organism>
<accession>A0A0A9BYZ1</accession>
<reference evidence="1" key="2">
    <citation type="journal article" date="2015" name="Data Brief">
        <title>Shoot transcriptome of the giant reed, Arundo donax.</title>
        <authorList>
            <person name="Barrero R.A."/>
            <person name="Guerrero F.D."/>
            <person name="Moolhuijzen P."/>
            <person name="Goolsby J.A."/>
            <person name="Tidwell J."/>
            <person name="Bellgard S.E."/>
            <person name="Bellgard M.I."/>
        </authorList>
    </citation>
    <scope>NUCLEOTIDE SEQUENCE</scope>
    <source>
        <tissue evidence="1">Shoot tissue taken approximately 20 cm above the soil surface</tissue>
    </source>
</reference>
<name>A0A0A9BYZ1_ARUDO</name>
<evidence type="ECO:0000313" key="1">
    <source>
        <dbReference type="EMBL" id="JAD64482.1"/>
    </source>
</evidence>
<reference evidence="1" key="1">
    <citation type="submission" date="2014-09" db="EMBL/GenBank/DDBJ databases">
        <authorList>
            <person name="Magalhaes I.L.F."/>
            <person name="Oliveira U."/>
            <person name="Santos F.R."/>
            <person name="Vidigal T.H.D.A."/>
            <person name="Brescovit A.D."/>
            <person name="Santos A.J."/>
        </authorList>
    </citation>
    <scope>NUCLEOTIDE SEQUENCE</scope>
    <source>
        <tissue evidence="1">Shoot tissue taken approximately 20 cm above the soil surface</tissue>
    </source>
</reference>
<sequence>MLVSFVRIWKSGTFESAAGLSILINRAAFSRNLSWSCLIWFNFLSPRGVFIYALGMLSEMECMCL</sequence>
<dbReference type="EMBL" id="GBRH01233413">
    <property type="protein sequence ID" value="JAD64482.1"/>
    <property type="molecule type" value="Transcribed_RNA"/>
</dbReference>
<dbReference type="AlphaFoldDB" id="A0A0A9BYZ1"/>
<protein>
    <submittedName>
        <fullName evidence="1">Uncharacterized protein</fullName>
    </submittedName>
</protein>